<name>A0A9D1GGE1_9FIRM</name>
<evidence type="ECO:0000313" key="5">
    <source>
        <dbReference type="Proteomes" id="UP000886860"/>
    </source>
</evidence>
<organism evidence="4 5">
    <name type="scientific">Candidatus Caccovicinus merdipullorum</name>
    <dbReference type="NCBI Taxonomy" id="2840724"/>
    <lineage>
        <taxon>Bacteria</taxon>
        <taxon>Bacillati</taxon>
        <taxon>Bacillota</taxon>
        <taxon>Clostridia</taxon>
        <taxon>Eubacteriales</taxon>
        <taxon>Candidatus Caccovicinus</taxon>
    </lineage>
</organism>
<comment type="caution">
    <text evidence="4">The sequence shown here is derived from an EMBL/GenBank/DDBJ whole genome shotgun (WGS) entry which is preliminary data.</text>
</comment>
<proteinExistence type="predicted"/>
<dbReference type="Proteomes" id="UP000886860">
    <property type="component" value="Unassembled WGS sequence"/>
</dbReference>
<dbReference type="InterPro" id="IPR052910">
    <property type="entry name" value="ABC-Purine-Binding"/>
</dbReference>
<feature type="domain" description="ABC transporter substrate-binding protein PnrA-like" evidence="3">
    <location>
        <begin position="296"/>
        <end position="455"/>
    </location>
</feature>
<dbReference type="InterPro" id="IPR003760">
    <property type="entry name" value="PnrA-like"/>
</dbReference>
<reference evidence="4" key="1">
    <citation type="submission" date="2020-10" db="EMBL/GenBank/DDBJ databases">
        <authorList>
            <person name="Gilroy R."/>
        </authorList>
    </citation>
    <scope>NUCLEOTIDE SEQUENCE</scope>
    <source>
        <strain evidence="4">CHK123-3438</strain>
    </source>
</reference>
<reference evidence="4" key="2">
    <citation type="journal article" date="2021" name="PeerJ">
        <title>Extensive microbial diversity within the chicken gut microbiome revealed by metagenomics and culture.</title>
        <authorList>
            <person name="Gilroy R."/>
            <person name="Ravi A."/>
            <person name="Getino M."/>
            <person name="Pursley I."/>
            <person name="Horton D.L."/>
            <person name="Alikhan N.F."/>
            <person name="Baker D."/>
            <person name="Gharbi K."/>
            <person name="Hall N."/>
            <person name="Watson M."/>
            <person name="Adriaenssens E.M."/>
            <person name="Foster-Nyarko E."/>
            <person name="Jarju S."/>
            <person name="Secka A."/>
            <person name="Antonio M."/>
            <person name="Oren A."/>
            <person name="Chaudhuri R.R."/>
            <person name="La Ragione R."/>
            <person name="Hildebrand F."/>
            <person name="Pallen M.J."/>
        </authorList>
    </citation>
    <scope>NUCLEOTIDE SEQUENCE</scope>
    <source>
        <strain evidence="4">CHK123-3438</strain>
    </source>
</reference>
<dbReference type="GO" id="GO:0005886">
    <property type="term" value="C:plasma membrane"/>
    <property type="evidence" value="ECO:0007669"/>
    <property type="project" value="InterPro"/>
</dbReference>
<dbReference type="Pfam" id="PF02608">
    <property type="entry name" value="Bmp"/>
    <property type="match status" value="1"/>
</dbReference>
<dbReference type="AlphaFoldDB" id="A0A9D1GGE1"/>
<evidence type="ECO:0000259" key="3">
    <source>
        <dbReference type="Pfam" id="PF02608"/>
    </source>
</evidence>
<dbReference type="PANTHER" id="PTHR43208">
    <property type="entry name" value="ABC TRANSPORTER SUBSTRATE-BINDING PROTEIN"/>
    <property type="match status" value="1"/>
</dbReference>
<sequence>MALYDYNRAQKLGKKQYQASLMKGEHPYLPVLDDILSYTDIVSEVDVGLVDIPLKRIVGTVTRGRTNAFASNFMPLLPDKTEFGAKWASLYDHQLKDGIHDPIIAYEFMNQYYVQEGNKRVSVLKYLNAFSIPGIVTRLLPKRTEDKENKLYYEFLDFYQVSFNCDVWFSQEGSYKRLLEVMGLKPDQVWDDDTRLYFKAVYDRFSKVFDEKGGNSIGLTCSDAFLIYAEIFGYDTVKEKTESEIQKDLTKIWKELVLKSQGGKVALVEQPEEVRQSSKSLFNLILPGSGESDHLKVSFVYEKTPETSSWSYGHELGRLYLEQTFPGEIETACFSNADTETEIQQAIDMAIAAGSDIIFTTTPRMIQASVKAAVQHPEVKILNCNVNTSYSSVRTYYRRMHEAKFLMGAIAAAMDQSGCLGYIADYPIYGSLANVNAFAIGARMIDPRAKVFLKWKCVKDGNALEELQEEGIRYISADDMITPNSPSREFGLFHKEEDGSYATLATPICDWGKFYVRIVKIIRQGGWNTLDTKGKQAVNYWWGMSADVIDVICSQNLPRGTHRLITFLKNSIRAGSFQPFECDVYSRDGVLRCSENKKLSPEEIVTMNWLAENVVGTVPSAEELTEEGRDLVRLQGIKLDENTEAAVGNNEDSGSSGRGVQDPL</sequence>
<dbReference type="PANTHER" id="PTHR43208:SF1">
    <property type="entry name" value="ABC TRANSPORTER SUBSTRATE-BINDING PROTEIN"/>
    <property type="match status" value="1"/>
</dbReference>
<evidence type="ECO:0000256" key="2">
    <source>
        <dbReference type="SAM" id="MobiDB-lite"/>
    </source>
</evidence>
<accession>A0A9D1GGE1</accession>
<feature type="region of interest" description="Disordered" evidence="2">
    <location>
        <begin position="643"/>
        <end position="664"/>
    </location>
</feature>
<dbReference type="Gene3D" id="3.40.50.2300">
    <property type="match status" value="2"/>
</dbReference>
<gene>
    <name evidence="4" type="ORF">IAB60_00805</name>
</gene>
<dbReference type="EMBL" id="DVKS01000015">
    <property type="protein sequence ID" value="HIT40637.1"/>
    <property type="molecule type" value="Genomic_DNA"/>
</dbReference>
<evidence type="ECO:0000313" key="4">
    <source>
        <dbReference type="EMBL" id="HIT40637.1"/>
    </source>
</evidence>
<evidence type="ECO:0000256" key="1">
    <source>
        <dbReference type="ARBA" id="ARBA00022729"/>
    </source>
</evidence>
<keyword evidence="1" id="KW-0732">Signal</keyword>
<protein>
    <submittedName>
        <fullName evidence="4">BMP family ABC transporter substrate-binding protein</fullName>
    </submittedName>
</protein>